<evidence type="ECO:0000256" key="3">
    <source>
        <dbReference type="ARBA" id="ARBA00022759"/>
    </source>
</evidence>
<dbReference type="PANTHER" id="PTHR34353">
    <property type="entry name" value="CRISPR-ASSOCIATED ENDONUCLEASE CAS1 1"/>
    <property type="match status" value="1"/>
</dbReference>
<protein>
    <recommendedName>
        <fullName evidence="8">CRISPR-associated endonuclease Cas1</fullName>
        <ecNumber evidence="8">3.1.-.-</ecNumber>
    </recommendedName>
</protein>
<gene>
    <name evidence="9" type="primary">cas1e</name>
    <name evidence="8" type="synonym">cas1</name>
    <name evidence="9" type="ORF">ENP34_10375</name>
</gene>
<comment type="subunit">
    <text evidence="8">Homodimer, forms a heterotetramer with a Cas2 homodimer.</text>
</comment>
<dbReference type="InterPro" id="IPR042211">
    <property type="entry name" value="CRISPR-assoc_Cas1_N"/>
</dbReference>
<evidence type="ECO:0000313" key="9">
    <source>
        <dbReference type="EMBL" id="HEG91827.1"/>
    </source>
</evidence>
<dbReference type="GO" id="GO:0051607">
    <property type="term" value="P:defense response to virus"/>
    <property type="evidence" value="ECO:0007669"/>
    <property type="project" value="UniProtKB-UniRule"/>
</dbReference>
<dbReference type="HAMAP" id="MF_01470">
    <property type="entry name" value="Cas1"/>
    <property type="match status" value="1"/>
</dbReference>
<dbReference type="NCBIfam" id="TIGR00287">
    <property type="entry name" value="cas1"/>
    <property type="match status" value="1"/>
</dbReference>
<dbReference type="GO" id="GO:0003677">
    <property type="term" value="F:DNA binding"/>
    <property type="evidence" value="ECO:0007669"/>
    <property type="project" value="UniProtKB-KW"/>
</dbReference>
<dbReference type="NCBIfam" id="TIGR03638">
    <property type="entry name" value="cas1_ECOLI"/>
    <property type="match status" value="1"/>
</dbReference>
<evidence type="ECO:0000256" key="4">
    <source>
        <dbReference type="ARBA" id="ARBA00022801"/>
    </source>
</evidence>
<keyword evidence="8" id="KW-0464">Manganese</keyword>
<comment type="cofactor">
    <cofactor evidence="8">
        <name>Mg(2+)</name>
        <dbReference type="ChEBI" id="CHEBI:18420"/>
    </cofactor>
    <cofactor evidence="8">
        <name>Mn(2+)</name>
        <dbReference type="ChEBI" id="CHEBI:29035"/>
    </cofactor>
</comment>
<dbReference type="Gene3D" id="3.100.10.20">
    <property type="entry name" value="CRISPR-associated endonuclease Cas1, N-terminal domain"/>
    <property type="match status" value="1"/>
</dbReference>
<organism evidence="9">
    <name type="scientific">Thermorudis peleae</name>
    <dbReference type="NCBI Taxonomy" id="1382356"/>
    <lineage>
        <taxon>Bacteria</taxon>
        <taxon>Pseudomonadati</taxon>
        <taxon>Thermomicrobiota</taxon>
        <taxon>Thermomicrobia</taxon>
        <taxon>Thermomicrobia incertae sedis</taxon>
        <taxon>Thermorudis</taxon>
    </lineage>
</organism>
<dbReference type="InterPro" id="IPR002729">
    <property type="entry name" value="CRISPR-assoc_Cas1"/>
</dbReference>
<feature type="binding site" evidence="8">
    <location>
        <position position="139"/>
    </location>
    <ligand>
        <name>Mn(2+)</name>
        <dbReference type="ChEBI" id="CHEBI:29035"/>
    </ligand>
</feature>
<dbReference type="GO" id="GO:0016787">
    <property type="term" value="F:hydrolase activity"/>
    <property type="evidence" value="ECO:0007669"/>
    <property type="project" value="UniProtKB-KW"/>
</dbReference>
<name>A0A831X822_9BACT</name>
<evidence type="ECO:0000256" key="7">
    <source>
        <dbReference type="ARBA" id="ARBA00023125"/>
    </source>
</evidence>
<comment type="similarity">
    <text evidence="8">Belongs to the CRISPR-associated endonuclease Cas1 family.</text>
</comment>
<feature type="binding site" evidence="8">
    <location>
        <position position="206"/>
    </location>
    <ligand>
        <name>Mn(2+)</name>
        <dbReference type="ChEBI" id="CHEBI:29035"/>
    </ligand>
</feature>
<dbReference type="GO" id="GO:0043571">
    <property type="term" value="P:maintenance of CRISPR repeat elements"/>
    <property type="evidence" value="ECO:0007669"/>
    <property type="project" value="UniProtKB-UniRule"/>
</dbReference>
<accession>A0A831X822</accession>
<evidence type="ECO:0000256" key="6">
    <source>
        <dbReference type="ARBA" id="ARBA00023118"/>
    </source>
</evidence>
<keyword evidence="2 8" id="KW-0479">Metal-binding</keyword>
<dbReference type="AlphaFoldDB" id="A0A831X822"/>
<comment type="caution">
    <text evidence="9">The sequence shown here is derived from an EMBL/GenBank/DDBJ whole genome shotgun (WGS) entry which is preliminary data.</text>
</comment>
<feature type="binding site" evidence="8">
    <location>
        <position position="219"/>
    </location>
    <ligand>
        <name>Mn(2+)</name>
        <dbReference type="ChEBI" id="CHEBI:29035"/>
    </ligand>
</feature>
<keyword evidence="1 8" id="KW-0540">Nuclease</keyword>
<evidence type="ECO:0000256" key="2">
    <source>
        <dbReference type="ARBA" id="ARBA00022723"/>
    </source>
</evidence>
<keyword evidence="6 8" id="KW-0051">Antiviral defense</keyword>
<sequence length="316" mass="35432">MDDLHLLPTIRDSWSYLYVEHCRIEQEGKAIALIDERGKTPVPCATLMTLLLGPGTSITHAAVRALAENGCLVIWAGEEGVRCYAQGLGETRSARNVLWQAWQWADPARRLDVVMRMYRMRFAEPLPPNLTLRQLRGREGMRVRWAYERASRETGVPWYGRSYQRNDWRAADPVNRALSCANSCLYGICHAAIVAAGFSPAIGFIHTGRMLSFVYDIADLYKTEISIPIAFRVASEGEEGLEMRVRHACRDAFRESRLLSRIIPDIGHALGMDRPPEERAMFDDDVAAPGGLWDPEGEVAGGVNWADEREAGEDEA</sequence>
<dbReference type="GO" id="GO:0004520">
    <property type="term" value="F:DNA endonuclease activity"/>
    <property type="evidence" value="ECO:0007669"/>
    <property type="project" value="InterPro"/>
</dbReference>
<comment type="function">
    <text evidence="8">CRISPR (clustered regularly interspaced short palindromic repeat), is an adaptive immune system that provides protection against mobile genetic elements (viruses, transposable elements and conjugative plasmids). CRISPR clusters contain spacers, sequences complementary to antecedent mobile elements, and target invading nucleic acids. CRISPR clusters are transcribed and processed into CRISPR RNA (crRNA). Acts as a dsDNA endonuclease. Involved in the integration of spacer DNA into the CRISPR cassette.</text>
</comment>
<dbReference type="InterPro" id="IPR019851">
    <property type="entry name" value="CRISPR-assoc_Cas1_ECOLI"/>
</dbReference>
<dbReference type="InterPro" id="IPR042206">
    <property type="entry name" value="CRISPR-assoc_Cas1_C"/>
</dbReference>
<dbReference type="CDD" id="cd09719">
    <property type="entry name" value="Cas1_I-E"/>
    <property type="match status" value="1"/>
</dbReference>
<evidence type="ECO:0000256" key="1">
    <source>
        <dbReference type="ARBA" id="ARBA00022722"/>
    </source>
</evidence>
<evidence type="ECO:0000256" key="5">
    <source>
        <dbReference type="ARBA" id="ARBA00022842"/>
    </source>
</evidence>
<keyword evidence="5 8" id="KW-0460">Magnesium</keyword>
<dbReference type="GO" id="GO:0046872">
    <property type="term" value="F:metal ion binding"/>
    <property type="evidence" value="ECO:0007669"/>
    <property type="project" value="UniProtKB-UniRule"/>
</dbReference>
<reference evidence="9" key="1">
    <citation type="journal article" date="2020" name="mSystems">
        <title>Genome- and Community-Level Interaction Insights into Carbon Utilization and Element Cycling Functions of Hydrothermarchaeota in Hydrothermal Sediment.</title>
        <authorList>
            <person name="Zhou Z."/>
            <person name="Liu Y."/>
            <person name="Xu W."/>
            <person name="Pan J."/>
            <person name="Luo Z.H."/>
            <person name="Li M."/>
        </authorList>
    </citation>
    <scope>NUCLEOTIDE SEQUENCE [LARGE SCALE GENOMIC DNA]</scope>
    <source>
        <strain evidence="9">SpSt-210</strain>
    </source>
</reference>
<dbReference type="EMBL" id="DSIY01000245">
    <property type="protein sequence ID" value="HEG91827.1"/>
    <property type="molecule type" value="Genomic_DNA"/>
</dbReference>
<dbReference type="Pfam" id="PF01867">
    <property type="entry name" value="Cas_Cas1"/>
    <property type="match status" value="1"/>
</dbReference>
<keyword evidence="4 8" id="KW-0378">Hydrolase</keyword>
<keyword evidence="7 8" id="KW-0238">DNA-binding</keyword>
<proteinExistence type="inferred from homology"/>
<dbReference type="Gene3D" id="1.20.120.920">
    <property type="entry name" value="CRISPR-associated endonuclease Cas1, C-terminal domain"/>
    <property type="match status" value="1"/>
</dbReference>
<evidence type="ECO:0000256" key="8">
    <source>
        <dbReference type="HAMAP-Rule" id="MF_01470"/>
    </source>
</evidence>
<dbReference type="InterPro" id="IPR033641">
    <property type="entry name" value="Cas1_I-E"/>
</dbReference>
<dbReference type="EC" id="3.1.-.-" evidence="8"/>
<dbReference type="InterPro" id="IPR050646">
    <property type="entry name" value="Cas1"/>
</dbReference>
<keyword evidence="3 8" id="KW-0255">Endonuclease</keyword>
<dbReference type="PANTHER" id="PTHR34353:SF3">
    <property type="entry name" value="CRISPR-ASSOCIATED ENDONUCLEASE CAS1"/>
    <property type="match status" value="1"/>
</dbReference>